<sequence length="136" mass="15310">SSGINAEYCSATRCAAWSRAASRSTRTCCWILPARCFTWMPRWTTRWPIWAPAAVARTTRARSRTGARWKCWRTKRSPTSRRRANTLSPSSKPAGTMPSCRTCRACWAMWPAHCACSTWARRPTTCAVCSSTSRPS</sequence>
<feature type="non-terminal residue" evidence="2">
    <location>
        <position position="1"/>
    </location>
</feature>
<dbReference type="AlphaFoldDB" id="A0AA36DR27"/>
<comment type="caution">
    <text evidence="2">The sequence shown here is derived from an EMBL/GenBank/DDBJ whole genome shotgun (WGS) entry which is preliminary data.</text>
</comment>
<evidence type="ECO:0000256" key="1">
    <source>
        <dbReference type="SAM" id="MobiDB-lite"/>
    </source>
</evidence>
<name>A0AA36DR27_CYLNA</name>
<evidence type="ECO:0000313" key="2">
    <source>
        <dbReference type="EMBL" id="CAJ0592272.1"/>
    </source>
</evidence>
<feature type="region of interest" description="Disordered" evidence="1">
    <location>
        <begin position="75"/>
        <end position="95"/>
    </location>
</feature>
<proteinExistence type="predicted"/>
<protein>
    <submittedName>
        <fullName evidence="2">Uncharacterized protein</fullName>
    </submittedName>
</protein>
<organism evidence="2 3">
    <name type="scientific">Cylicocyclus nassatus</name>
    <name type="common">Nematode worm</name>
    <dbReference type="NCBI Taxonomy" id="53992"/>
    <lineage>
        <taxon>Eukaryota</taxon>
        <taxon>Metazoa</taxon>
        <taxon>Ecdysozoa</taxon>
        <taxon>Nematoda</taxon>
        <taxon>Chromadorea</taxon>
        <taxon>Rhabditida</taxon>
        <taxon>Rhabditina</taxon>
        <taxon>Rhabditomorpha</taxon>
        <taxon>Strongyloidea</taxon>
        <taxon>Strongylidae</taxon>
        <taxon>Cylicocyclus</taxon>
    </lineage>
</organism>
<dbReference type="Proteomes" id="UP001176961">
    <property type="component" value="Unassembled WGS sequence"/>
</dbReference>
<keyword evidence="3" id="KW-1185">Reference proteome</keyword>
<feature type="compositionally biased region" description="Basic residues" evidence="1">
    <location>
        <begin position="75"/>
        <end position="84"/>
    </location>
</feature>
<reference evidence="2" key="1">
    <citation type="submission" date="2023-07" db="EMBL/GenBank/DDBJ databases">
        <authorList>
            <consortium name="CYATHOMIX"/>
        </authorList>
    </citation>
    <scope>NUCLEOTIDE SEQUENCE</scope>
    <source>
        <strain evidence="2">N/A</strain>
    </source>
</reference>
<evidence type="ECO:0000313" key="3">
    <source>
        <dbReference type="Proteomes" id="UP001176961"/>
    </source>
</evidence>
<accession>A0AA36DR27</accession>
<gene>
    <name evidence="2" type="ORF">CYNAS_LOCUS4255</name>
</gene>
<dbReference type="EMBL" id="CATQJL010000050">
    <property type="protein sequence ID" value="CAJ0592272.1"/>
    <property type="molecule type" value="Genomic_DNA"/>
</dbReference>